<proteinExistence type="predicted"/>
<dbReference type="InterPro" id="IPR016181">
    <property type="entry name" value="Acyl_CoA_acyltransferase"/>
</dbReference>
<evidence type="ECO:0000313" key="3">
    <source>
        <dbReference type="Proteomes" id="UP000619355"/>
    </source>
</evidence>
<dbReference type="Proteomes" id="UP000619355">
    <property type="component" value="Unassembled WGS sequence"/>
</dbReference>
<evidence type="ECO:0000313" key="2">
    <source>
        <dbReference type="EMBL" id="GHG74951.1"/>
    </source>
</evidence>
<reference evidence="3" key="1">
    <citation type="journal article" date="2019" name="Int. J. Syst. Evol. Microbiol.">
        <title>The Global Catalogue of Microorganisms (GCM) 10K type strain sequencing project: providing services to taxonomists for standard genome sequencing and annotation.</title>
        <authorList>
            <consortium name="The Broad Institute Genomics Platform"/>
            <consortium name="The Broad Institute Genome Sequencing Center for Infectious Disease"/>
            <person name="Wu L."/>
            <person name="Ma J."/>
        </authorList>
    </citation>
    <scope>NUCLEOTIDE SEQUENCE [LARGE SCALE GENOMIC DNA]</scope>
    <source>
        <strain evidence="3">JCM 4253</strain>
    </source>
</reference>
<protein>
    <recommendedName>
        <fullName evidence="4">N-acetyltransferase domain-containing protein</fullName>
    </recommendedName>
</protein>
<comment type="caution">
    <text evidence="2">The sequence shown here is derived from an EMBL/GenBank/DDBJ whole genome shotgun (WGS) entry which is preliminary data.</text>
</comment>
<feature type="region of interest" description="Disordered" evidence="1">
    <location>
        <begin position="41"/>
        <end position="87"/>
    </location>
</feature>
<sequence>MVRVDPAYTPAHLRGRGYAGAVTVEVSRAALAAGATDIVLFTDPDNPTSNALGSTSPTSPDTNSPTTHHKPGESLDRPARTSPPRSG</sequence>
<evidence type="ECO:0000256" key="1">
    <source>
        <dbReference type="SAM" id="MobiDB-lite"/>
    </source>
</evidence>
<name>A0A919KG32_9ACTN</name>
<feature type="compositionally biased region" description="Basic and acidic residues" evidence="1">
    <location>
        <begin position="70"/>
        <end position="79"/>
    </location>
</feature>
<dbReference type="Gene3D" id="3.40.630.30">
    <property type="match status" value="1"/>
</dbReference>
<accession>A0A919KG32</accession>
<dbReference type="AlphaFoldDB" id="A0A919KG32"/>
<evidence type="ECO:0008006" key="4">
    <source>
        <dbReference type="Google" id="ProtNLM"/>
    </source>
</evidence>
<dbReference type="SUPFAM" id="SSF55729">
    <property type="entry name" value="Acyl-CoA N-acyltransferases (Nat)"/>
    <property type="match status" value="1"/>
</dbReference>
<keyword evidence="3" id="KW-1185">Reference proteome</keyword>
<dbReference type="EMBL" id="BNBF01000036">
    <property type="protein sequence ID" value="GHG74951.1"/>
    <property type="molecule type" value="Genomic_DNA"/>
</dbReference>
<gene>
    <name evidence="2" type="ORF">GCM10018980_72150</name>
</gene>
<organism evidence="2 3">
    <name type="scientific">Streptomyces capoamus</name>
    <dbReference type="NCBI Taxonomy" id="68183"/>
    <lineage>
        <taxon>Bacteria</taxon>
        <taxon>Bacillati</taxon>
        <taxon>Actinomycetota</taxon>
        <taxon>Actinomycetes</taxon>
        <taxon>Kitasatosporales</taxon>
        <taxon>Streptomycetaceae</taxon>
        <taxon>Streptomyces</taxon>
    </lineage>
</organism>
<feature type="compositionally biased region" description="Low complexity" evidence="1">
    <location>
        <begin position="54"/>
        <end position="66"/>
    </location>
</feature>